<protein>
    <recommendedName>
        <fullName evidence="6">Calpain catalytic domain-containing protein</fullName>
    </recommendedName>
</protein>
<evidence type="ECO:0000256" key="4">
    <source>
        <dbReference type="ARBA" id="ARBA00022807"/>
    </source>
</evidence>
<keyword evidence="3" id="KW-0378">Hydrolase</keyword>
<dbReference type="InterPro" id="IPR022682">
    <property type="entry name" value="Calpain_domain_III"/>
</dbReference>
<gene>
    <name evidence="7" type="ORF">P43SY_002982</name>
</gene>
<comment type="caution">
    <text evidence="5">Lacks conserved residue(s) required for the propagation of feature annotation.</text>
</comment>
<dbReference type="Gene3D" id="2.60.120.380">
    <property type="match status" value="1"/>
</dbReference>
<dbReference type="SUPFAM" id="SSF54001">
    <property type="entry name" value="Cysteine proteinases"/>
    <property type="match status" value="1"/>
</dbReference>
<reference evidence="7" key="1">
    <citation type="submission" date="2021-12" db="EMBL/GenBank/DDBJ databases">
        <title>Prjna785345.</title>
        <authorList>
            <person name="Rujirawat T."/>
            <person name="Krajaejun T."/>
        </authorList>
    </citation>
    <scope>NUCLEOTIDE SEQUENCE</scope>
    <source>
        <strain evidence="7">Pi057C3</strain>
    </source>
</reference>
<evidence type="ECO:0000313" key="8">
    <source>
        <dbReference type="Proteomes" id="UP001209570"/>
    </source>
</evidence>
<evidence type="ECO:0000313" key="7">
    <source>
        <dbReference type="EMBL" id="KAJ0396875.1"/>
    </source>
</evidence>
<comment type="similarity">
    <text evidence="1">Belongs to the peptidase C2 family.</text>
</comment>
<dbReference type="InterPro" id="IPR001300">
    <property type="entry name" value="Peptidase_C2_calpain_cat"/>
</dbReference>
<organism evidence="7 8">
    <name type="scientific">Pythium insidiosum</name>
    <name type="common">Pythiosis disease agent</name>
    <dbReference type="NCBI Taxonomy" id="114742"/>
    <lineage>
        <taxon>Eukaryota</taxon>
        <taxon>Sar</taxon>
        <taxon>Stramenopiles</taxon>
        <taxon>Oomycota</taxon>
        <taxon>Peronosporomycetes</taxon>
        <taxon>Pythiales</taxon>
        <taxon>Pythiaceae</taxon>
        <taxon>Pythium</taxon>
    </lineage>
</organism>
<dbReference type="InterPro" id="IPR036213">
    <property type="entry name" value="Calpain_III_sf"/>
</dbReference>
<keyword evidence="2" id="KW-0645">Protease</keyword>
<dbReference type="AlphaFoldDB" id="A0AAD5Q8E7"/>
<dbReference type="SUPFAM" id="SSF49758">
    <property type="entry name" value="Calpain large subunit, middle domain (domain III)"/>
    <property type="match status" value="1"/>
</dbReference>
<dbReference type="GO" id="GO:0004198">
    <property type="term" value="F:calcium-dependent cysteine-type endopeptidase activity"/>
    <property type="evidence" value="ECO:0007669"/>
    <property type="project" value="InterPro"/>
</dbReference>
<dbReference type="GO" id="GO:0006508">
    <property type="term" value="P:proteolysis"/>
    <property type="evidence" value="ECO:0007669"/>
    <property type="project" value="UniProtKB-KW"/>
</dbReference>
<dbReference type="PANTHER" id="PTHR10183">
    <property type="entry name" value="CALPAIN"/>
    <property type="match status" value="1"/>
</dbReference>
<evidence type="ECO:0000256" key="3">
    <source>
        <dbReference type="ARBA" id="ARBA00022801"/>
    </source>
</evidence>
<name>A0AAD5Q8E7_PYTIN</name>
<dbReference type="InterPro" id="IPR038765">
    <property type="entry name" value="Papain-like_cys_pep_sf"/>
</dbReference>
<accession>A0AAD5Q8E7</accession>
<dbReference type="Proteomes" id="UP001209570">
    <property type="component" value="Unassembled WGS sequence"/>
</dbReference>
<dbReference type="PROSITE" id="PS50203">
    <property type="entry name" value="CALPAIN_CAT"/>
    <property type="match status" value="1"/>
</dbReference>
<evidence type="ECO:0000256" key="1">
    <source>
        <dbReference type="ARBA" id="ARBA00007623"/>
    </source>
</evidence>
<evidence type="ECO:0000256" key="2">
    <source>
        <dbReference type="ARBA" id="ARBA00022670"/>
    </source>
</evidence>
<evidence type="ECO:0000256" key="5">
    <source>
        <dbReference type="PROSITE-ProRule" id="PRU00239"/>
    </source>
</evidence>
<keyword evidence="8" id="KW-1185">Reference proteome</keyword>
<sequence>MFCGECGHRWAPEEIASARFCAECGAPREDPVPAPVAAPAPPAPVAAVSAPPAAPTTNSHVYGSPLMRTTLTTDSPRAISGLTLASPPPAVAGAACAVCRTPFGDSVAQFCGECGTPRPTVETNRKSAPERVENYNITKVNETITVVHNARVEEFAEERYYNERTLPDNNEWQDILRQHRQRGTQFTDPQFPPDSTSLFRDVNNKRSPQLEDAVWKWKRISEFFNETAYVEVTMLDDAKKLVCSIAMKSPAEAESILSILRQDPPARPIEPEFFRIAQEAVSTGMSKRRRDHLLLCTKNMITYLSDYVQDGIQRFDLLPHGKPVFGSFTGSQGKFEIWSLLIEKAAFMAFFPTILEARNLYNYGALPDETGSQVPVSSESVHIITSEWSGLTCGGREAMHLNPQYHLVPQSLASSGQLTAQLEQPSRRMKNELEYATYIAPAVFRHVGEPGERKIDLASHDAIATGTFISTRNTVLETKLEPGADIAATPRAFVVIPSTYDARVPQPLGFTLTLFTTHRTSVVPVSDMASLPICCVCSNALSGSFRTFTLIQGNGADGSAKQAQVDRVCNGCIDTYRARHTPTCAHCNERVEAVPGKFSGRIFSLPDGVTVHAECIDAYRIRIADKCIECGAAIAAVPGRFDGTYFDIPSAGGKCHAECMEAYQLRTAKRCRHCSEAVAKVPGRFDGRFYKLPESEDVVHFECWDAYQAAMAPKCVHCSQPVMVVPGRFDGRFYDLTSGAGKVHFECWDAYQAAVMRR</sequence>
<dbReference type="InterPro" id="IPR022684">
    <property type="entry name" value="Calpain_cysteine_protease"/>
</dbReference>
<dbReference type="PANTHER" id="PTHR10183:SF379">
    <property type="entry name" value="CALPAIN-5"/>
    <property type="match status" value="1"/>
</dbReference>
<keyword evidence="4" id="KW-0788">Thiol protease</keyword>
<dbReference type="EMBL" id="JAKCXM010000276">
    <property type="protein sequence ID" value="KAJ0396875.1"/>
    <property type="molecule type" value="Genomic_DNA"/>
</dbReference>
<evidence type="ECO:0000259" key="6">
    <source>
        <dbReference type="PROSITE" id="PS50203"/>
    </source>
</evidence>
<feature type="domain" description="Calpain catalytic" evidence="6">
    <location>
        <begin position="185"/>
        <end position="345"/>
    </location>
</feature>
<comment type="caution">
    <text evidence="7">The sequence shown here is derived from an EMBL/GenBank/DDBJ whole genome shotgun (WGS) entry which is preliminary data.</text>
</comment>
<dbReference type="Pfam" id="PF01067">
    <property type="entry name" value="Calpain_III"/>
    <property type="match status" value="1"/>
</dbReference>
<proteinExistence type="inferred from homology"/>